<comment type="caution">
    <text evidence="8">The sequence shown here is derived from an EMBL/GenBank/DDBJ whole genome shotgun (WGS) entry which is preliminary data.</text>
</comment>
<evidence type="ECO:0000256" key="5">
    <source>
        <dbReference type="ARBA" id="ARBA00023136"/>
    </source>
</evidence>
<dbReference type="OrthoDB" id="4808506at2"/>
<keyword evidence="3 7" id="KW-0812">Transmembrane</keyword>
<keyword evidence="9" id="KW-1185">Reference proteome</keyword>
<dbReference type="Proteomes" id="UP000315133">
    <property type="component" value="Unassembled WGS sequence"/>
</dbReference>
<evidence type="ECO:0000256" key="1">
    <source>
        <dbReference type="ARBA" id="ARBA00004651"/>
    </source>
</evidence>
<dbReference type="Gene3D" id="1.20.1740.10">
    <property type="entry name" value="Amino acid/polyamine transporter I"/>
    <property type="match status" value="1"/>
</dbReference>
<feature type="transmembrane region" description="Helical" evidence="7">
    <location>
        <begin position="229"/>
        <end position="254"/>
    </location>
</feature>
<evidence type="ECO:0000313" key="9">
    <source>
        <dbReference type="Proteomes" id="UP000315133"/>
    </source>
</evidence>
<feature type="transmembrane region" description="Helical" evidence="7">
    <location>
        <begin position="161"/>
        <end position="179"/>
    </location>
</feature>
<proteinExistence type="predicted"/>
<feature type="region of interest" description="Disordered" evidence="6">
    <location>
        <begin position="474"/>
        <end position="507"/>
    </location>
</feature>
<feature type="transmembrane region" description="Helical" evidence="7">
    <location>
        <begin position="330"/>
        <end position="348"/>
    </location>
</feature>
<dbReference type="InterPro" id="IPR002293">
    <property type="entry name" value="AA/rel_permease1"/>
</dbReference>
<comment type="subcellular location">
    <subcellularLocation>
        <location evidence="1">Cell membrane</location>
        <topology evidence="1">Multi-pass membrane protein</topology>
    </subcellularLocation>
</comment>
<dbReference type="GO" id="GO:0022857">
    <property type="term" value="F:transmembrane transporter activity"/>
    <property type="evidence" value="ECO:0007669"/>
    <property type="project" value="InterPro"/>
</dbReference>
<evidence type="ECO:0000256" key="6">
    <source>
        <dbReference type="SAM" id="MobiDB-lite"/>
    </source>
</evidence>
<feature type="transmembrane region" description="Helical" evidence="7">
    <location>
        <begin position="102"/>
        <end position="123"/>
    </location>
</feature>
<feature type="transmembrane region" description="Helical" evidence="7">
    <location>
        <begin position="404"/>
        <end position="420"/>
    </location>
</feature>
<dbReference type="GO" id="GO:0005886">
    <property type="term" value="C:plasma membrane"/>
    <property type="evidence" value="ECO:0007669"/>
    <property type="project" value="UniProtKB-SubCell"/>
</dbReference>
<evidence type="ECO:0000313" key="8">
    <source>
        <dbReference type="EMBL" id="TQM95948.1"/>
    </source>
</evidence>
<dbReference type="AlphaFoldDB" id="A0A543KLJ9"/>
<name>A0A543KLJ9_9MICO</name>
<feature type="transmembrane region" description="Helical" evidence="7">
    <location>
        <begin position="354"/>
        <end position="374"/>
    </location>
</feature>
<evidence type="ECO:0000256" key="4">
    <source>
        <dbReference type="ARBA" id="ARBA00022989"/>
    </source>
</evidence>
<reference evidence="8 9" key="1">
    <citation type="submission" date="2019-06" db="EMBL/GenBank/DDBJ databases">
        <title>Sequencing the genomes of 1000 actinobacteria strains.</title>
        <authorList>
            <person name="Klenk H.-P."/>
        </authorList>
    </citation>
    <scope>NUCLEOTIDE SEQUENCE [LARGE SCALE GENOMIC DNA]</scope>
    <source>
        <strain evidence="8 9">DSM 12362</strain>
    </source>
</reference>
<dbReference type="EMBL" id="VFPU01000001">
    <property type="protein sequence ID" value="TQM95948.1"/>
    <property type="molecule type" value="Genomic_DNA"/>
</dbReference>
<feature type="transmembrane region" description="Helical" evidence="7">
    <location>
        <begin position="274"/>
        <end position="298"/>
    </location>
</feature>
<keyword evidence="4 7" id="KW-1133">Transmembrane helix</keyword>
<dbReference type="Pfam" id="PF13520">
    <property type="entry name" value="AA_permease_2"/>
    <property type="match status" value="1"/>
</dbReference>
<feature type="compositionally biased region" description="Basic and acidic residues" evidence="6">
    <location>
        <begin position="495"/>
        <end position="507"/>
    </location>
</feature>
<accession>A0A543KLJ9</accession>
<gene>
    <name evidence="8" type="ORF">FB476_0800</name>
</gene>
<feature type="transmembrane region" description="Helical" evidence="7">
    <location>
        <begin position="381"/>
        <end position="398"/>
    </location>
</feature>
<dbReference type="PANTHER" id="PTHR42770">
    <property type="entry name" value="AMINO ACID TRANSPORTER-RELATED"/>
    <property type="match status" value="1"/>
</dbReference>
<feature type="transmembrane region" description="Helical" evidence="7">
    <location>
        <begin position="135"/>
        <end position="154"/>
    </location>
</feature>
<evidence type="ECO:0000256" key="7">
    <source>
        <dbReference type="SAM" id="Phobius"/>
    </source>
</evidence>
<dbReference type="InterPro" id="IPR050367">
    <property type="entry name" value="APC_superfamily"/>
</dbReference>
<sequence length="507" mass="51371">MTLTRASSSPSATASRGGLGRAGGVAAGLSSVVGAGLVGLPAALLVETRDAAVVTWLVAVALCLPMIVLFRDTVRHSPGSSDPLRTTVAAGLGRRWGDTVPLMFGMVVVVGLPVNAVVGARSLVVATGVDVPETALVAAILATAVVTNLVGATAGARVQQVGVVVLGVVLVGLVGWAAVHAPEPVDVIPSTATLPAVPAGVLLAFWAFVGFENLTFLARDLRSPRRDFLPVALITLALLTTLAVGLTVAVALSTPTAEVDPVTGVVDAAARLPLGRGVALVVAAGVAVAILLNALAWVRGVALVLRAAAAERLLPGWFAGTDPAVPHRTILLLTAGFTVTVSVLHRWPDLVVDLLAAASAVFVVIYAVCIVAYARARGPRGWALANLALLPILLWSLVDSGPRALYAVVVLGVALAVTRWRRSGSAPADLGVAAPDLVEDAVGVVDRARGGAVPHGEVEPDGRAGDGRAELLPVASRGDGTVLGDLDRPGPVGGAERDVERAHPCEA</sequence>
<keyword evidence="5 7" id="KW-0472">Membrane</keyword>
<dbReference type="PANTHER" id="PTHR42770:SF7">
    <property type="entry name" value="MEMBRANE PROTEIN"/>
    <property type="match status" value="1"/>
</dbReference>
<evidence type="ECO:0000256" key="2">
    <source>
        <dbReference type="ARBA" id="ARBA00022475"/>
    </source>
</evidence>
<feature type="transmembrane region" description="Helical" evidence="7">
    <location>
        <begin position="21"/>
        <end position="45"/>
    </location>
</feature>
<feature type="transmembrane region" description="Helical" evidence="7">
    <location>
        <begin position="199"/>
        <end position="217"/>
    </location>
</feature>
<keyword evidence="2" id="KW-1003">Cell membrane</keyword>
<evidence type="ECO:0000256" key="3">
    <source>
        <dbReference type="ARBA" id="ARBA00022692"/>
    </source>
</evidence>
<protein>
    <submittedName>
        <fullName evidence="8">Amino acid efflux transporter</fullName>
    </submittedName>
</protein>
<organism evidence="8 9">
    <name type="scientific">Ornithinimicrobium humiphilum</name>
    <dbReference type="NCBI Taxonomy" id="125288"/>
    <lineage>
        <taxon>Bacteria</taxon>
        <taxon>Bacillati</taxon>
        <taxon>Actinomycetota</taxon>
        <taxon>Actinomycetes</taxon>
        <taxon>Micrococcales</taxon>
        <taxon>Ornithinimicrobiaceae</taxon>
        <taxon>Ornithinimicrobium</taxon>
    </lineage>
</organism>
<feature type="transmembrane region" description="Helical" evidence="7">
    <location>
        <begin position="51"/>
        <end position="70"/>
    </location>
</feature>